<name>A0AA86IYZ0_9CAUD</name>
<dbReference type="Gene3D" id="3.40.50.450">
    <property type="match status" value="1"/>
</dbReference>
<keyword evidence="1" id="KW-0808">Transferase</keyword>
<dbReference type="GO" id="GO:0016757">
    <property type="term" value="F:glycosyltransferase activity"/>
    <property type="evidence" value="ECO:0007669"/>
    <property type="project" value="UniProtKB-KW"/>
</dbReference>
<organism evidence="1 2">
    <name type="scientific">Yersinia phage vB_Yru_GN1</name>
    <dbReference type="NCBI Taxonomy" id="3074381"/>
    <lineage>
        <taxon>Viruses</taxon>
        <taxon>Duplodnaviria</taxon>
        <taxon>Heunggongvirae</taxon>
        <taxon>Uroviricota</taxon>
        <taxon>Caudoviricetes</taxon>
        <taxon>Caudoviricetes incertae sedis</taxon>
        <taxon>Sepahanvirus</taxon>
        <taxon>Sepahanvirus vB-Yru-GN1</taxon>
    </lineage>
</organism>
<dbReference type="EMBL" id="LC779065">
    <property type="protein sequence ID" value="BES79896.1"/>
    <property type="molecule type" value="Genomic_DNA"/>
</dbReference>
<evidence type="ECO:0000313" key="2">
    <source>
        <dbReference type="Proteomes" id="UP001304813"/>
    </source>
</evidence>
<reference evidence="1 2" key="1">
    <citation type="submission" date="2023-09" db="EMBL/GenBank/DDBJ databases">
        <title>Analysis of phage genome (vB_Yru_GN1) of the bacterium (Yersinia ruckeri).</title>
        <authorList>
            <person name="Ganjoor M.S."/>
            <person name="Bouzari M."/>
            <person name="Soleimani-Delfan A."/>
        </authorList>
    </citation>
    <scope>NUCLEOTIDE SEQUENCE [LARGE SCALE GENOMIC DNA]</scope>
    <source>
        <strain evidence="2">vB_Yru_GN1</strain>
    </source>
</reference>
<dbReference type="Pfam" id="PF05014">
    <property type="entry name" value="Nuc_deoxyrib_tr"/>
    <property type="match status" value="1"/>
</dbReference>
<dbReference type="Proteomes" id="UP001304813">
    <property type="component" value="Segment"/>
</dbReference>
<keyword evidence="1" id="KW-0328">Glycosyltransferase</keyword>
<accession>A0AA86IYZ0</accession>
<sequence length="178" mass="20322">MSKQYDVYLASPLFCEYDNKILDIVEGICQKLGLTYFSPRHDSKIDLRSAKTPAEKDALAQKIFELNDHAVSNSTLILTHVIGTRWNNAIYCDAGTMVEAGLAFAKNIPVLTYNFEKYGLNIMLSQKVVYHCDNTTFEDYSELEKSLFNAFKLIKDENITDPANLRTALFQVKDRDLY</sequence>
<proteinExistence type="predicted"/>
<dbReference type="SUPFAM" id="SSF52309">
    <property type="entry name" value="N-(deoxy)ribosyltransferase-like"/>
    <property type="match status" value="1"/>
</dbReference>
<dbReference type="InterPro" id="IPR007710">
    <property type="entry name" value="Nucleoside_deoxyribTrfase"/>
</dbReference>
<keyword evidence="2" id="KW-1185">Reference proteome</keyword>
<protein>
    <submittedName>
        <fullName evidence="1">Mannosyltransferase</fullName>
    </submittedName>
</protein>
<evidence type="ECO:0000313" key="1">
    <source>
        <dbReference type="EMBL" id="BES79896.1"/>
    </source>
</evidence>